<evidence type="ECO:0000313" key="2">
    <source>
        <dbReference type="EMBL" id="GAA6145535.1"/>
    </source>
</evidence>
<sequence length="116" mass="13092">MDVHPYIKLIEFALNNRSFTIEQARMAAHLSHEEFMFVRHDLFVLSGAQTDSVIPEQQVMEWKVSPQALFGYIQFQAYRDAVESARKADRRGLIATRISIGALIISSLIGISGIIV</sequence>
<feature type="transmembrane region" description="Helical" evidence="1">
    <location>
        <begin position="94"/>
        <end position="115"/>
    </location>
</feature>
<proteinExistence type="predicted"/>
<gene>
    <name evidence="2" type="ORF">NBRC116585_16530</name>
</gene>
<accession>A0ABP9ZZH0</accession>
<keyword evidence="1" id="KW-1133">Transmembrane helix</keyword>
<evidence type="ECO:0000256" key="1">
    <source>
        <dbReference type="SAM" id="Phobius"/>
    </source>
</evidence>
<protein>
    <submittedName>
        <fullName evidence="2">Uncharacterized protein</fullName>
    </submittedName>
</protein>
<reference evidence="2 3" key="1">
    <citation type="submission" date="2024-04" db="EMBL/GenBank/DDBJ databases">
        <title>Draft genome sequence of Thalassolituus maritimus NBRC 116585.</title>
        <authorList>
            <person name="Miyakawa T."/>
            <person name="Kusuya Y."/>
            <person name="Miura T."/>
        </authorList>
    </citation>
    <scope>NUCLEOTIDE SEQUENCE [LARGE SCALE GENOMIC DNA]</scope>
    <source>
        <strain evidence="2 3">5NW40-0001</strain>
    </source>
</reference>
<keyword evidence="1" id="KW-0812">Transmembrane</keyword>
<comment type="caution">
    <text evidence="2">The sequence shown here is derived from an EMBL/GenBank/DDBJ whole genome shotgun (WGS) entry which is preliminary data.</text>
</comment>
<name>A0ABP9ZZH0_9GAMM</name>
<keyword evidence="3" id="KW-1185">Reference proteome</keyword>
<keyword evidence="1" id="KW-0472">Membrane</keyword>
<organism evidence="2 3">
    <name type="scientific">Thalassolituus maritimus</name>
    <dbReference type="NCBI Taxonomy" id="484498"/>
    <lineage>
        <taxon>Bacteria</taxon>
        <taxon>Pseudomonadati</taxon>
        <taxon>Pseudomonadota</taxon>
        <taxon>Gammaproteobacteria</taxon>
        <taxon>Oceanospirillales</taxon>
        <taxon>Oceanospirillaceae</taxon>
        <taxon>Thalassolituus</taxon>
    </lineage>
</organism>
<dbReference type="RefSeq" id="WP_353294526.1">
    <property type="nucleotide sequence ID" value="NZ_BAABWH010000004.1"/>
</dbReference>
<dbReference type="EMBL" id="BAABWH010000004">
    <property type="protein sequence ID" value="GAA6145535.1"/>
    <property type="molecule type" value="Genomic_DNA"/>
</dbReference>
<evidence type="ECO:0000313" key="3">
    <source>
        <dbReference type="Proteomes" id="UP001481413"/>
    </source>
</evidence>
<dbReference type="Proteomes" id="UP001481413">
    <property type="component" value="Unassembled WGS sequence"/>
</dbReference>